<dbReference type="PANTHER" id="PTHR43698">
    <property type="entry name" value="RIBD C-TERMINAL DOMAIN CONTAINING PROTEIN"/>
    <property type="match status" value="1"/>
</dbReference>
<sequence length="125" mass="13121">MAAAVPGAQARPIKLTRAGSAASAVGPAAYFTGTVRIDAPFQGEAPARVGGATVSFEPGAHTVWHAHPLGQTLIVTAWRGFRRGGRALARRQPQVAMTHIAIAEAVDGSPVTWLKPVSESQCRWE</sequence>
<dbReference type="Gene3D" id="2.60.120.10">
    <property type="entry name" value="Jelly Rolls"/>
    <property type="match status" value="1"/>
</dbReference>
<dbReference type="SUPFAM" id="SSF51182">
    <property type="entry name" value="RmlC-like cupins"/>
    <property type="match status" value="1"/>
</dbReference>
<protein>
    <submittedName>
        <fullName evidence="1">Cupin domain-containing protein</fullName>
    </submittedName>
</protein>
<accession>A0A514EIX8</accession>
<evidence type="ECO:0000313" key="1">
    <source>
        <dbReference type="EMBL" id="QDI05763.1"/>
    </source>
</evidence>
<organism evidence="1 2">
    <name type="scientific">Xanthomonas cerealis pv. cerealis</name>
    <dbReference type="NCBI Taxonomy" id="152263"/>
    <lineage>
        <taxon>Bacteria</taxon>
        <taxon>Pseudomonadati</taxon>
        <taxon>Pseudomonadota</taxon>
        <taxon>Gammaproteobacteria</taxon>
        <taxon>Lysobacterales</taxon>
        <taxon>Lysobacteraceae</taxon>
        <taxon>Xanthomonas</taxon>
        <taxon>Xanthomonas translucens group</taxon>
        <taxon>Xanthomonas cerealis</taxon>
    </lineage>
</organism>
<dbReference type="InterPro" id="IPR014710">
    <property type="entry name" value="RmlC-like_jellyroll"/>
</dbReference>
<dbReference type="AlphaFoldDB" id="A0A514EIX8"/>
<dbReference type="InterPro" id="IPR011051">
    <property type="entry name" value="RmlC_Cupin_sf"/>
</dbReference>
<name>A0A514EIX8_9XANT</name>
<keyword evidence="2" id="KW-1185">Reference proteome</keyword>
<dbReference type="PANTHER" id="PTHR43698:SF1">
    <property type="entry name" value="BLL4564 PROTEIN"/>
    <property type="match status" value="1"/>
</dbReference>
<reference evidence="1 2" key="1">
    <citation type="submission" date="2019-03" db="EMBL/GenBank/DDBJ databases">
        <title>Tal1 in Xanthomonas translucens pv. cerealis Contributes to Virulence in Bacterial Leaf Streak of Wheat.</title>
        <authorList>
            <person name="Shah S.M.A."/>
            <person name="Haq F."/>
            <person name="Ma W."/>
            <person name="Xu X."/>
            <person name="Wang S."/>
            <person name="Xu Z."/>
            <person name="Zou L."/>
            <person name="Zhu B."/>
            <person name="Chen G."/>
        </authorList>
    </citation>
    <scope>NUCLEOTIDE SEQUENCE [LARGE SCALE GENOMIC DNA]</scope>
    <source>
        <strain evidence="1 2">01</strain>
    </source>
</reference>
<dbReference type="EMBL" id="CP038228">
    <property type="protein sequence ID" value="QDI05763.1"/>
    <property type="molecule type" value="Genomic_DNA"/>
</dbReference>
<proteinExistence type="predicted"/>
<evidence type="ECO:0000313" key="2">
    <source>
        <dbReference type="Proteomes" id="UP000319349"/>
    </source>
</evidence>
<gene>
    <name evidence="1" type="ORF">E4A48_03860</name>
</gene>
<dbReference type="Proteomes" id="UP000319349">
    <property type="component" value="Chromosome"/>
</dbReference>